<dbReference type="EMBL" id="VSSQ01077101">
    <property type="protein sequence ID" value="MPN27274.1"/>
    <property type="molecule type" value="Genomic_DNA"/>
</dbReference>
<protein>
    <submittedName>
        <fullName evidence="1">Uncharacterized protein</fullName>
    </submittedName>
</protein>
<accession>A0A645GTC5</accession>
<organism evidence="1">
    <name type="scientific">bioreactor metagenome</name>
    <dbReference type="NCBI Taxonomy" id="1076179"/>
    <lineage>
        <taxon>unclassified sequences</taxon>
        <taxon>metagenomes</taxon>
        <taxon>ecological metagenomes</taxon>
    </lineage>
</organism>
<reference evidence="1" key="1">
    <citation type="submission" date="2019-08" db="EMBL/GenBank/DDBJ databases">
        <authorList>
            <person name="Kucharzyk K."/>
            <person name="Murdoch R.W."/>
            <person name="Higgins S."/>
            <person name="Loffler F."/>
        </authorList>
    </citation>
    <scope>NUCLEOTIDE SEQUENCE</scope>
</reference>
<proteinExistence type="predicted"/>
<comment type="caution">
    <text evidence="1">The sequence shown here is derived from an EMBL/GenBank/DDBJ whole genome shotgun (WGS) entry which is preliminary data.</text>
</comment>
<evidence type="ECO:0000313" key="1">
    <source>
        <dbReference type="EMBL" id="MPN27274.1"/>
    </source>
</evidence>
<gene>
    <name evidence="1" type="ORF">SDC9_174704</name>
</gene>
<dbReference type="AlphaFoldDB" id="A0A645GTC5"/>
<sequence>MLVVCPERIARDVRDQNWLAAKCSGSTGAGIRTDWGAVERVRIGRRQAGGCQRAQALVIVDTQDCCGDLRGDMLHLGTDQVHHLGQ</sequence>
<name>A0A645GTC5_9ZZZZ</name>